<accession>A0ABM6FU75</accession>
<sequence>MKTLDFSLKGEYTSLGLVDFLFSIFSRELTPEQVKQRRLREVKNNLSKISSFFNASKIQALPQFAKFIYNLYKAFIPFKFFAQRYRNSNKIIHFVVEKYLSDNQRQALECIYSFSANDVVNFTPDMSKNLDNNLNYLLKNVTQEQIRLIDETCGALDIFFDLVSYQYYSIVKNFDNLFPEDDFVYKPRFSSVNCGVILDDIKDFLECIYSIRDISIWRNLYDVLLEIYGDRENFPVKPNVWLKILTSIIEINKNKEILYLIRYVSGDPDYLPMSGVKKSKAKAKIFFNDLAKHVSNEISKIEIFQKNSKSKVLAAKLFPGITIATLDNYNELMNDKITSKVVNTTGYVYSDLLGYLKTHAVNFVKKDLSDIVNILIIKGQWEDMEMSRDVSNDIHSLIGIYSNLIDFDDNLGEQGTYGNRINALLHRVSVGDKSSEKLLLSIITDVNKKAFVLLNEYYSKINSLRQRLNDCLEDYLKPSSEKELIYNWKELDADLVKSCGNNVNFGSIIENVVDGLSLFLKLMDLYLEKKNTV</sequence>
<keyword evidence="2" id="KW-1185">Reference proteome</keyword>
<gene>
    <name evidence="1" type="ORF">N187_01685</name>
</gene>
<dbReference type="Proteomes" id="UP000185502">
    <property type="component" value="Chromosome"/>
</dbReference>
<evidence type="ECO:0000313" key="2">
    <source>
        <dbReference type="Proteomes" id="UP000185502"/>
    </source>
</evidence>
<reference evidence="1" key="1">
    <citation type="submission" date="2015-12" db="EMBL/GenBank/DDBJ databases">
        <title>Chromosome of the avian spirochetosis agent Borrelia anserina Es.</title>
        <authorList>
            <person name="Elbir H."/>
            <person name="Sitlani P."/>
            <person name="Bergstroem S."/>
            <person name="Barbour A.G."/>
        </authorList>
    </citation>
    <scope>NUCLEOTIDE SEQUENCE [LARGE SCALE GENOMIC DNA]</scope>
    <source>
        <strain evidence="1">Es</strain>
    </source>
</reference>
<proteinExistence type="predicted"/>
<dbReference type="EMBL" id="CP013704">
    <property type="protein sequence ID" value="APR64829.1"/>
    <property type="molecule type" value="Genomic_DNA"/>
</dbReference>
<name>A0ABM6FU75_BORAN</name>
<evidence type="ECO:0000313" key="1">
    <source>
        <dbReference type="EMBL" id="APR64829.1"/>
    </source>
</evidence>
<organism evidence="1 2">
    <name type="scientific">Borrelia anserina Es</name>
    <dbReference type="NCBI Taxonomy" id="1365188"/>
    <lineage>
        <taxon>Bacteria</taxon>
        <taxon>Pseudomonadati</taxon>
        <taxon>Spirochaetota</taxon>
        <taxon>Spirochaetia</taxon>
        <taxon>Spirochaetales</taxon>
        <taxon>Borreliaceae</taxon>
        <taxon>Borrelia</taxon>
    </lineage>
</organism>
<protein>
    <submittedName>
        <fullName evidence="1">Uncharacterized protein</fullName>
    </submittedName>
</protein>